<evidence type="ECO:0000313" key="1">
    <source>
        <dbReference type="EMBL" id="QPF92103.1"/>
    </source>
</evidence>
<proteinExistence type="predicted"/>
<name>A0A7S9D6T7_9BRAD</name>
<evidence type="ECO:0000313" key="2">
    <source>
        <dbReference type="Proteomes" id="UP000594621"/>
    </source>
</evidence>
<dbReference type="EMBL" id="CP061379">
    <property type="protein sequence ID" value="QPF92103.1"/>
    <property type="molecule type" value="Genomic_DNA"/>
</dbReference>
<keyword evidence="2" id="KW-1185">Reference proteome</keyword>
<organism evidence="1 2">
    <name type="scientific">Bradyrhizobium commune</name>
    <dbReference type="NCBI Taxonomy" id="83627"/>
    <lineage>
        <taxon>Bacteria</taxon>
        <taxon>Pseudomonadati</taxon>
        <taxon>Pseudomonadota</taxon>
        <taxon>Alphaproteobacteria</taxon>
        <taxon>Hyphomicrobiales</taxon>
        <taxon>Nitrobacteraceae</taxon>
        <taxon>Bradyrhizobium</taxon>
    </lineage>
</organism>
<dbReference type="Proteomes" id="UP000594621">
    <property type="component" value="Chromosome"/>
</dbReference>
<dbReference type="KEGG" id="bcou:IC761_02005"/>
<dbReference type="AlphaFoldDB" id="A0A7S9D6T7"/>
<reference evidence="1 2" key="1">
    <citation type="submission" date="2020-09" db="EMBL/GenBank/DDBJ databases">
        <title>Complete genomes of bradyrhizobia occurring on native shrubby legumes in Australia.</title>
        <authorList>
            <person name="Lafay B."/>
        </authorList>
    </citation>
    <scope>NUCLEOTIDE SEQUENCE [LARGE SCALE GENOMIC DNA]</scope>
    <source>
        <strain evidence="1 2">BDV5040</strain>
    </source>
</reference>
<dbReference type="RefSeq" id="WP_195801649.1">
    <property type="nucleotide sequence ID" value="NZ_CP061379.1"/>
</dbReference>
<sequence>MLNQIGSQRLKAIGQAAGQKVSQLDVKRLKLLEHFPARSNELASKSTGKIAAAPSR</sequence>
<protein>
    <submittedName>
        <fullName evidence="1">Uncharacterized protein</fullName>
    </submittedName>
</protein>
<gene>
    <name evidence="1" type="ORF">IC761_02005</name>
</gene>
<accession>A0A7S9D6T7</accession>